<reference evidence="1 2" key="1">
    <citation type="submission" date="2021-07" db="EMBL/GenBank/DDBJ databases">
        <title>Paenibacillus radiodurans sp. nov., isolated from the southeastern edge of Tengger Desert.</title>
        <authorList>
            <person name="Zhang G."/>
        </authorList>
    </citation>
    <scope>NUCLEOTIDE SEQUENCE [LARGE SCALE GENOMIC DNA]</scope>
    <source>
        <strain evidence="1 2">CCM 7311</strain>
    </source>
</reference>
<evidence type="ECO:0000313" key="1">
    <source>
        <dbReference type="EMBL" id="MBW7456321.1"/>
    </source>
</evidence>
<sequence>RVVGPLAGRAEAGAGLIEAAAAGERHRLAFIQRVSLRRALGLWNVESTCMICFSSINSWV</sequence>
<evidence type="ECO:0000313" key="2">
    <source>
        <dbReference type="Proteomes" id="UP001519887"/>
    </source>
</evidence>
<keyword evidence="2" id="KW-1185">Reference proteome</keyword>
<proteinExistence type="predicted"/>
<dbReference type="EMBL" id="JAHZIK010000548">
    <property type="protein sequence ID" value="MBW7456321.1"/>
    <property type="molecule type" value="Genomic_DNA"/>
</dbReference>
<feature type="non-terminal residue" evidence="1">
    <location>
        <position position="1"/>
    </location>
</feature>
<accession>A0ABS7C625</accession>
<gene>
    <name evidence="1" type="ORF">K0U00_20000</name>
</gene>
<comment type="caution">
    <text evidence="1">The sequence shown here is derived from an EMBL/GenBank/DDBJ whole genome shotgun (WGS) entry which is preliminary data.</text>
</comment>
<organism evidence="1 2">
    <name type="scientific">Paenibacillus sepulcri</name>
    <dbReference type="NCBI Taxonomy" id="359917"/>
    <lineage>
        <taxon>Bacteria</taxon>
        <taxon>Bacillati</taxon>
        <taxon>Bacillota</taxon>
        <taxon>Bacilli</taxon>
        <taxon>Bacillales</taxon>
        <taxon>Paenibacillaceae</taxon>
        <taxon>Paenibacillus</taxon>
    </lineage>
</organism>
<protein>
    <submittedName>
        <fullName evidence="1">Uncharacterized protein</fullName>
    </submittedName>
</protein>
<dbReference type="Proteomes" id="UP001519887">
    <property type="component" value="Unassembled WGS sequence"/>
</dbReference>
<name>A0ABS7C625_9BACL</name>